<dbReference type="InterPro" id="IPR051533">
    <property type="entry name" value="WaaL-like"/>
</dbReference>
<evidence type="ECO:0000259" key="6">
    <source>
        <dbReference type="Pfam" id="PF04932"/>
    </source>
</evidence>
<keyword evidence="8" id="KW-1185">Reference proteome</keyword>
<feature type="transmembrane region" description="Helical" evidence="5">
    <location>
        <begin position="408"/>
        <end position="426"/>
    </location>
</feature>
<dbReference type="InterPro" id="IPR007016">
    <property type="entry name" value="O-antigen_ligase-rel_domated"/>
</dbReference>
<feature type="transmembrane region" description="Helical" evidence="5">
    <location>
        <begin position="204"/>
        <end position="229"/>
    </location>
</feature>
<dbReference type="RefSeq" id="WP_388019155.1">
    <property type="nucleotide sequence ID" value="NZ_JBHUDT010000005.1"/>
</dbReference>
<sequence length="432" mass="49983">MQYKKISETTNVIYQTKLFLYVGFFLFLPISQKISTIIILLLTLATLLSYNKTRVYLKKELLLLILFYSIYSVSLLYSSNFQISVLEKKASFLAFPLIFILDKDLKFYTHYVLRYYIYGCLVAILLCEFNSIFNSFNFVGFSFDSRANLNFTFFDSIKNNENYLFSEHFSFLHQTVYFSMYLTLGIVIMSWFKVFKKKTQYLVIFLFAIVIVQILNKAGIIVLFLVFGLKLYYAINGIKNKVISLLALLSIAIAVFLLNPRIKAFNTIFNYEKPEMVVRDLNAMPNTERSGTNTRIIIWLSALELIKENTMLGIGAGGSHKKLYERVALNQQHYDKRHQLHAHNQYLQVLLDIGIVGFLIFIMIFASLVGIVLKKIECNNEKLFVLGFLLIVAVNSLFESIFERYSGISLFCGFYCLIICLFNSRAPSCQKS</sequence>
<name>A0ABW5JTF5_9FLAO</name>
<feature type="transmembrane region" description="Helical" evidence="5">
    <location>
        <begin position="20"/>
        <end position="48"/>
    </location>
</feature>
<feature type="transmembrane region" description="Helical" evidence="5">
    <location>
        <begin position="241"/>
        <end position="258"/>
    </location>
</feature>
<keyword evidence="4 5" id="KW-0472">Membrane</keyword>
<feature type="transmembrane region" description="Helical" evidence="5">
    <location>
        <begin position="383"/>
        <end position="401"/>
    </location>
</feature>
<keyword evidence="2 5" id="KW-0812">Transmembrane</keyword>
<keyword evidence="3 5" id="KW-1133">Transmembrane helix</keyword>
<evidence type="ECO:0000256" key="4">
    <source>
        <dbReference type="ARBA" id="ARBA00023136"/>
    </source>
</evidence>
<feature type="transmembrane region" description="Helical" evidence="5">
    <location>
        <begin position="113"/>
        <end position="133"/>
    </location>
</feature>
<dbReference type="Proteomes" id="UP001597441">
    <property type="component" value="Unassembled WGS sequence"/>
</dbReference>
<dbReference type="PANTHER" id="PTHR37422:SF17">
    <property type="entry name" value="O-ANTIGEN LIGASE"/>
    <property type="match status" value="1"/>
</dbReference>
<organism evidence="7 8">
    <name type="scientific">Gelatiniphilus marinus</name>
    <dbReference type="NCBI Taxonomy" id="1759464"/>
    <lineage>
        <taxon>Bacteria</taxon>
        <taxon>Pseudomonadati</taxon>
        <taxon>Bacteroidota</taxon>
        <taxon>Flavobacteriia</taxon>
        <taxon>Flavobacteriales</taxon>
        <taxon>Flavobacteriaceae</taxon>
        <taxon>Gelatiniphilus</taxon>
    </lineage>
</organism>
<evidence type="ECO:0000256" key="2">
    <source>
        <dbReference type="ARBA" id="ARBA00022692"/>
    </source>
</evidence>
<comment type="subcellular location">
    <subcellularLocation>
        <location evidence="1">Membrane</location>
        <topology evidence="1">Multi-pass membrane protein</topology>
    </subcellularLocation>
</comment>
<evidence type="ECO:0000256" key="5">
    <source>
        <dbReference type="SAM" id="Phobius"/>
    </source>
</evidence>
<feature type="transmembrane region" description="Helical" evidence="5">
    <location>
        <begin position="60"/>
        <end position="77"/>
    </location>
</feature>
<keyword evidence="7" id="KW-0436">Ligase</keyword>
<accession>A0ABW5JTF5</accession>
<feature type="domain" description="O-antigen ligase-related" evidence="6">
    <location>
        <begin position="203"/>
        <end position="362"/>
    </location>
</feature>
<proteinExistence type="predicted"/>
<dbReference type="EMBL" id="JBHULK010000005">
    <property type="protein sequence ID" value="MFD2535851.1"/>
    <property type="molecule type" value="Genomic_DNA"/>
</dbReference>
<evidence type="ECO:0000256" key="1">
    <source>
        <dbReference type="ARBA" id="ARBA00004141"/>
    </source>
</evidence>
<evidence type="ECO:0000256" key="3">
    <source>
        <dbReference type="ARBA" id="ARBA00022989"/>
    </source>
</evidence>
<dbReference type="PANTHER" id="PTHR37422">
    <property type="entry name" value="TEICHURONIC ACID BIOSYNTHESIS PROTEIN TUAE"/>
    <property type="match status" value="1"/>
</dbReference>
<dbReference type="Pfam" id="PF04932">
    <property type="entry name" value="Wzy_C"/>
    <property type="match status" value="1"/>
</dbReference>
<comment type="caution">
    <text evidence="7">The sequence shown here is derived from an EMBL/GenBank/DDBJ whole genome shotgun (WGS) entry which is preliminary data.</text>
</comment>
<feature type="transmembrane region" description="Helical" evidence="5">
    <location>
        <begin position="346"/>
        <end position="371"/>
    </location>
</feature>
<reference evidence="8" key="1">
    <citation type="journal article" date="2019" name="Int. J. Syst. Evol. Microbiol.">
        <title>The Global Catalogue of Microorganisms (GCM) 10K type strain sequencing project: providing services to taxonomists for standard genome sequencing and annotation.</title>
        <authorList>
            <consortium name="The Broad Institute Genomics Platform"/>
            <consortium name="The Broad Institute Genome Sequencing Center for Infectious Disease"/>
            <person name="Wu L."/>
            <person name="Ma J."/>
        </authorList>
    </citation>
    <scope>NUCLEOTIDE SEQUENCE [LARGE SCALE GENOMIC DNA]</scope>
    <source>
        <strain evidence="8">KCTC 42903</strain>
    </source>
</reference>
<gene>
    <name evidence="7" type="ORF">ACFSQS_12120</name>
</gene>
<feature type="transmembrane region" description="Helical" evidence="5">
    <location>
        <begin position="171"/>
        <end position="192"/>
    </location>
</feature>
<protein>
    <submittedName>
        <fullName evidence="7">O-antigen ligase family protein</fullName>
    </submittedName>
</protein>
<dbReference type="GO" id="GO:0016874">
    <property type="term" value="F:ligase activity"/>
    <property type="evidence" value="ECO:0007669"/>
    <property type="project" value="UniProtKB-KW"/>
</dbReference>
<evidence type="ECO:0000313" key="7">
    <source>
        <dbReference type="EMBL" id="MFD2535851.1"/>
    </source>
</evidence>
<evidence type="ECO:0000313" key="8">
    <source>
        <dbReference type="Proteomes" id="UP001597441"/>
    </source>
</evidence>